<gene>
    <name evidence="1" type="ORF">GDO78_020325</name>
</gene>
<dbReference type="AlphaFoldDB" id="A0A8J6E8K9"/>
<name>A0A8J6E8K9_ELECQ</name>
<evidence type="ECO:0000313" key="1">
    <source>
        <dbReference type="EMBL" id="KAG9464199.1"/>
    </source>
</evidence>
<accession>A0A8J6E8K9</accession>
<sequence>MESYCSFSGRVGNKQMLRPLFRRFLSLCSVPRRSQPLWAFNIAQSHRWPSRAAAHLVTLYLQPHHY</sequence>
<reference evidence="1" key="1">
    <citation type="thesis" date="2020" institute="ProQuest LLC" country="789 East Eisenhower Parkway, Ann Arbor, MI, USA">
        <title>Comparative Genomics and Chromosome Evolution.</title>
        <authorList>
            <person name="Mudd A.B."/>
        </authorList>
    </citation>
    <scope>NUCLEOTIDE SEQUENCE</scope>
    <source>
        <strain evidence="1">HN-11 Male</strain>
        <tissue evidence="1">Kidney and liver</tissue>
    </source>
</reference>
<dbReference type="EMBL" id="WNTK01004892">
    <property type="protein sequence ID" value="KAG9464199.1"/>
    <property type="molecule type" value="Genomic_DNA"/>
</dbReference>
<keyword evidence="2" id="KW-1185">Reference proteome</keyword>
<protein>
    <submittedName>
        <fullName evidence="1">Uncharacterized protein</fullName>
    </submittedName>
</protein>
<proteinExistence type="predicted"/>
<comment type="caution">
    <text evidence="1">The sequence shown here is derived from an EMBL/GenBank/DDBJ whole genome shotgun (WGS) entry which is preliminary data.</text>
</comment>
<dbReference type="Proteomes" id="UP000770717">
    <property type="component" value="Unassembled WGS sequence"/>
</dbReference>
<organism evidence="1 2">
    <name type="scientific">Eleutherodactylus coqui</name>
    <name type="common">Puerto Rican coqui</name>
    <dbReference type="NCBI Taxonomy" id="57060"/>
    <lineage>
        <taxon>Eukaryota</taxon>
        <taxon>Metazoa</taxon>
        <taxon>Chordata</taxon>
        <taxon>Craniata</taxon>
        <taxon>Vertebrata</taxon>
        <taxon>Euteleostomi</taxon>
        <taxon>Amphibia</taxon>
        <taxon>Batrachia</taxon>
        <taxon>Anura</taxon>
        <taxon>Neobatrachia</taxon>
        <taxon>Hyloidea</taxon>
        <taxon>Eleutherodactylidae</taxon>
        <taxon>Eleutherodactylinae</taxon>
        <taxon>Eleutherodactylus</taxon>
        <taxon>Eleutherodactylus</taxon>
    </lineage>
</organism>
<evidence type="ECO:0000313" key="2">
    <source>
        <dbReference type="Proteomes" id="UP000770717"/>
    </source>
</evidence>